<dbReference type="EnsemblMetazoa" id="HelroT159335">
    <property type="protein sequence ID" value="HelroP159335"/>
    <property type="gene ID" value="HelroG159335"/>
</dbReference>
<dbReference type="InParanoid" id="T1ENW6"/>
<reference evidence="4" key="1">
    <citation type="submission" date="2012-12" db="EMBL/GenBank/DDBJ databases">
        <authorList>
            <person name="Hellsten U."/>
            <person name="Grimwood J."/>
            <person name="Chapman J.A."/>
            <person name="Shapiro H."/>
            <person name="Aerts A."/>
            <person name="Otillar R.P."/>
            <person name="Terry A.Y."/>
            <person name="Boore J.L."/>
            <person name="Simakov O."/>
            <person name="Marletaz F."/>
            <person name="Cho S.-J."/>
            <person name="Edsinger-Gonzales E."/>
            <person name="Havlak P."/>
            <person name="Kuo D.-H."/>
            <person name="Larsson T."/>
            <person name="Lv J."/>
            <person name="Arendt D."/>
            <person name="Savage R."/>
            <person name="Osoegawa K."/>
            <person name="de Jong P."/>
            <person name="Lindberg D.R."/>
            <person name="Seaver E.C."/>
            <person name="Weisblat D.A."/>
            <person name="Putnam N.H."/>
            <person name="Grigoriev I.V."/>
            <person name="Rokhsar D.S."/>
        </authorList>
    </citation>
    <scope>NUCLEOTIDE SEQUENCE</scope>
</reference>
<dbReference type="KEGG" id="hro:HELRODRAFT_159335"/>
<accession>T1ENW6</accession>
<evidence type="ECO:0000313" key="4">
    <source>
        <dbReference type="Proteomes" id="UP000015101"/>
    </source>
</evidence>
<keyword evidence="4" id="KW-1185">Reference proteome</keyword>
<dbReference type="CTD" id="20198266"/>
<organism evidence="3 4">
    <name type="scientific">Helobdella robusta</name>
    <name type="common">Californian leech</name>
    <dbReference type="NCBI Taxonomy" id="6412"/>
    <lineage>
        <taxon>Eukaryota</taxon>
        <taxon>Metazoa</taxon>
        <taxon>Spiralia</taxon>
        <taxon>Lophotrochozoa</taxon>
        <taxon>Annelida</taxon>
        <taxon>Clitellata</taxon>
        <taxon>Hirudinea</taxon>
        <taxon>Rhynchobdellida</taxon>
        <taxon>Glossiphoniidae</taxon>
        <taxon>Helobdella</taxon>
    </lineage>
</organism>
<proteinExistence type="predicted"/>
<dbReference type="EMBL" id="AMQM01000228">
    <property type="status" value="NOT_ANNOTATED_CDS"/>
    <property type="molecule type" value="Genomic_DNA"/>
</dbReference>
<protein>
    <submittedName>
        <fullName evidence="2 3">Uncharacterized protein</fullName>
    </submittedName>
</protein>
<evidence type="ECO:0000313" key="2">
    <source>
        <dbReference type="EMBL" id="ESO12752.1"/>
    </source>
</evidence>
<evidence type="ECO:0000256" key="1">
    <source>
        <dbReference type="SAM" id="MobiDB-lite"/>
    </source>
</evidence>
<evidence type="ECO:0000313" key="3">
    <source>
        <dbReference type="EnsemblMetazoa" id="HelroP159335"/>
    </source>
</evidence>
<feature type="region of interest" description="Disordered" evidence="1">
    <location>
        <begin position="33"/>
        <end position="74"/>
    </location>
</feature>
<dbReference type="AlphaFoldDB" id="T1ENW6"/>
<dbReference type="Proteomes" id="UP000015101">
    <property type="component" value="Unassembled WGS sequence"/>
</dbReference>
<sequence length="135" mass="14816">MSSALLFGSKQLSFNVKNRKLFTTDIRFPSGQLLPGNKHSTSSLSSFQLSLPPPSSSSSLLPSSSFSSSSSSSQYCVKYGLIEDGDVRKEICGGHLRVRHLHYSEHSLIKVRLTAGSAPTDLKRYVIKYEGNVMM</sequence>
<dbReference type="EMBL" id="KB095811">
    <property type="protein sequence ID" value="ESO12752.1"/>
    <property type="molecule type" value="Genomic_DNA"/>
</dbReference>
<dbReference type="HOGENOM" id="CLU_1887978_0_0_1"/>
<name>T1ENW6_HELRO</name>
<dbReference type="RefSeq" id="XP_009009472.1">
    <property type="nucleotide sequence ID" value="XM_009011224.1"/>
</dbReference>
<reference evidence="3" key="3">
    <citation type="submission" date="2015-06" db="UniProtKB">
        <authorList>
            <consortium name="EnsemblMetazoa"/>
        </authorList>
    </citation>
    <scope>IDENTIFICATION</scope>
</reference>
<reference evidence="2 4" key="2">
    <citation type="journal article" date="2013" name="Nature">
        <title>Insights into bilaterian evolution from three spiralian genomes.</title>
        <authorList>
            <person name="Simakov O."/>
            <person name="Marletaz F."/>
            <person name="Cho S.J."/>
            <person name="Edsinger-Gonzales E."/>
            <person name="Havlak P."/>
            <person name="Hellsten U."/>
            <person name="Kuo D.H."/>
            <person name="Larsson T."/>
            <person name="Lv J."/>
            <person name="Arendt D."/>
            <person name="Savage R."/>
            <person name="Osoegawa K."/>
            <person name="de Jong P."/>
            <person name="Grimwood J."/>
            <person name="Chapman J.A."/>
            <person name="Shapiro H."/>
            <person name="Aerts A."/>
            <person name="Otillar R.P."/>
            <person name="Terry A.Y."/>
            <person name="Boore J.L."/>
            <person name="Grigoriev I.V."/>
            <person name="Lindberg D.R."/>
            <person name="Seaver E.C."/>
            <person name="Weisblat D.A."/>
            <person name="Putnam N.H."/>
            <person name="Rokhsar D.S."/>
        </authorList>
    </citation>
    <scope>NUCLEOTIDE SEQUENCE</scope>
</reference>
<dbReference type="GeneID" id="20198266"/>
<gene>
    <name evidence="3" type="primary">20198266</name>
    <name evidence="2" type="ORF">HELRODRAFT_159335</name>
</gene>
<feature type="compositionally biased region" description="Low complexity" evidence="1">
    <location>
        <begin position="42"/>
        <end position="74"/>
    </location>
</feature>